<gene>
    <name evidence="2" type="ORF">H4W81_004881</name>
</gene>
<dbReference type="EMBL" id="JADBEF010000001">
    <property type="protein sequence ID" value="MBE1562102.1"/>
    <property type="molecule type" value="Genomic_DNA"/>
</dbReference>
<feature type="region of interest" description="Disordered" evidence="1">
    <location>
        <begin position="66"/>
        <end position="89"/>
    </location>
</feature>
<proteinExistence type="predicted"/>
<dbReference type="RefSeq" id="WP_192776901.1">
    <property type="nucleotide sequence ID" value="NZ_BAAASY010000034.1"/>
</dbReference>
<evidence type="ECO:0000256" key="1">
    <source>
        <dbReference type="SAM" id="MobiDB-lite"/>
    </source>
</evidence>
<reference evidence="2 3" key="1">
    <citation type="submission" date="2020-10" db="EMBL/GenBank/DDBJ databases">
        <title>Sequencing the genomes of 1000 actinobacteria strains.</title>
        <authorList>
            <person name="Klenk H.-P."/>
        </authorList>
    </citation>
    <scope>NUCLEOTIDE SEQUENCE [LARGE SCALE GENOMIC DNA]</scope>
    <source>
        <strain evidence="2 3">DSM 43748</strain>
    </source>
</reference>
<keyword evidence="3" id="KW-1185">Reference proteome</keyword>
<organism evidence="2 3">
    <name type="scientific">Nonomuraea africana</name>
    <dbReference type="NCBI Taxonomy" id="46171"/>
    <lineage>
        <taxon>Bacteria</taxon>
        <taxon>Bacillati</taxon>
        <taxon>Actinomycetota</taxon>
        <taxon>Actinomycetes</taxon>
        <taxon>Streptosporangiales</taxon>
        <taxon>Streptosporangiaceae</taxon>
        <taxon>Nonomuraea</taxon>
    </lineage>
</organism>
<protein>
    <submittedName>
        <fullName evidence="2">Uncharacterized protein</fullName>
    </submittedName>
</protein>
<comment type="caution">
    <text evidence="2">The sequence shown here is derived from an EMBL/GenBank/DDBJ whole genome shotgun (WGS) entry which is preliminary data.</text>
</comment>
<evidence type="ECO:0000313" key="3">
    <source>
        <dbReference type="Proteomes" id="UP000661607"/>
    </source>
</evidence>
<evidence type="ECO:0000313" key="2">
    <source>
        <dbReference type="EMBL" id="MBE1562102.1"/>
    </source>
</evidence>
<dbReference type="Proteomes" id="UP000661607">
    <property type="component" value="Unassembled WGS sequence"/>
</dbReference>
<accession>A0ABR9KJA9</accession>
<name>A0ABR9KJA9_9ACTN</name>
<feature type="compositionally biased region" description="Low complexity" evidence="1">
    <location>
        <begin position="67"/>
        <end position="80"/>
    </location>
</feature>
<sequence>MVAAAMAALADLKRSRTGRAWQAISQDEDGEPLAFSVIFNNYLAAPVKDVEDAIAIRLACFSRDPARAGGPPAKAAGYARETSWSQPRS</sequence>